<evidence type="ECO:0000313" key="2">
    <source>
        <dbReference type="EMBL" id="CAH0380216.1"/>
    </source>
</evidence>
<sequence length="201" mass="21589">MPINPFHEGSVARVAPASIEDLEAGVTLNTTYDDAWGADAPKPREPQSDDEVVRVPHLELRALPEPAPSTGRSYDTASTQRLPSARRKREQREKARGKHRAAPACRSVAGVSLARRMTGGASAPAAPPAPPPAPHQSPKSGLAARLARQSDDILQSETALDAVATAQPLSPSALRCQVAGDKHARMERKKAARRRKRERQA</sequence>
<name>A0A8J2T3J6_9STRA</name>
<evidence type="ECO:0000256" key="1">
    <source>
        <dbReference type="SAM" id="MobiDB-lite"/>
    </source>
</evidence>
<feature type="compositionally biased region" description="Pro residues" evidence="1">
    <location>
        <begin position="125"/>
        <end position="135"/>
    </location>
</feature>
<accession>A0A8J2T3J6</accession>
<proteinExistence type="predicted"/>
<feature type="region of interest" description="Disordered" evidence="1">
    <location>
        <begin position="32"/>
        <end position="150"/>
    </location>
</feature>
<dbReference type="Proteomes" id="UP000789595">
    <property type="component" value="Unassembled WGS sequence"/>
</dbReference>
<organism evidence="2 3">
    <name type="scientific">Pelagomonas calceolata</name>
    <dbReference type="NCBI Taxonomy" id="35677"/>
    <lineage>
        <taxon>Eukaryota</taxon>
        <taxon>Sar</taxon>
        <taxon>Stramenopiles</taxon>
        <taxon>Ochrophyta</taxon>
        <taxon>Pelagophyceae</taxon>
        <taxon>Pelagomonadales</taxon>
        <taxon>Pelagomonadaceae</taxon>
        <taxon>Pelagomonas</taxon>
    </lineage>
</organism>
<reference evidence="2" key="1">
    <citation type="submission" date="2021-11" db="EMBL/GenBank/DDBJ databases">
        <authorList>
            <consortium name="Genoscope - CEA"/>
            <person name="William W."/>
        </authorList>
    </citation>
    <scope>NUCLEOTIDE SEQUENCE</scope>
</reference>
<feature type="compositionally biased region" description="Basic residues" evidence="1">
    <location>
        <begin position="185"/>
        <end position="201"/>
    </location>
</feature>
<protein>
    <submittedName>
        <fullName evidence="2">Uncharacterized protein</fullName>
    </submittedName>
</protein>
<feature type="compositionally biased region" description="Basic and acidic residues" evidence="1">
    <location>
        <begin position="41"/>
        <end position="62"/>
    </location>
</feature>
<feature type="compositionally biased region" description="Polar residues" evidence="1">
    <location>
        <begin position="70"/>
        <end position="82"/>
    </location>
</feature>
<dbReference type="EMBL" id="CAKKNE010000006">
    <property type="protein sequence ID" value="CAH0380216.1"/>
    <property type="molecule type" value="Genomic_DNA"/>
</dbReference>
<evidence type="ECO:0000313" key="3">
    <source>
        <dbReference type="Proteomes" id="UP000789595"/>
    </source>
</evidence>
<feature type="compositionally biased region" description="Basic residues" evidence="1">
    <location>
        <begin position="84"/>
        <end position="101"/>
    </location>
</feature>
<gene>
    <name evidence="2" type="ORF">PECAL_6P18590</name>
</gene>
<feature type="region of interest" description="Disordered" evidence="1">
    <location>
        <begin position="167"/>
        <end position="201"/>
    </location>
</feature>
<comment type="caution">
    <text evidence="2">The sequence shown here is derived from an EMBL/GenBank/DDBJ whole genome shotgun (WGS) entry which is preliminary data.</text>
</comment>
<keyword evidence="3" id="KW-1185">Reference proteome</keyword>
<dbReference type="AlphaFoldDB" id="A0A8J2T3J6"/>